<name>A0A4C1SX49_EUMVA</name>
<keyword evidence="2" id="KW-1185">Reference proteome</keyword>
<evidence type="ECO:0000313" key="1">
    <source>
        <dbReference type="EMBL" id="GBP06536.1"/>
    </source>
</evidence>
<proteinExistence type="predicted"/>
<sequence length="154" mass="17074">MKQIGMKSGTGIEIGNGIATKFMAESVLGYVQVVTVTDRGIEIGNGTKPETESRINIRIKNVIGNVIRSSTKIYTRIETGSRIKRGVIIRFVLIEYLKVLSFFRSKAQVRSTAFFVQMVSIHSKFFGTERRTVADMKLSGRQKLDASVSQGTPP</sequence>
<comment type="caution">
    <text evidence="1">The sequence shown here is derived from an EMBL/GenBank/DDBJ whole genome shotgun (WGS) entry which is preliminary data.</text>
</comment>
<dbReference type="AlphaFoldDB" id="A0A4C1SX49"/>
<accession>A0A4C1SX49</accession>
<evidence type="ECO:0000313" key="2">
    <source>
        <dbReference type="Proteomes" id="UP000299102"/>
    </source>
</evidence>
<protein>
    <submittedName>
        <fullName evidence="1">Uncharacterized protein</fullName>
    </submittedName>
</protein>
<dbReference type="EMBL" id="BGZK01004051">
    <property type="protein sequence ID" value="GBP06536.1"/>
    <property type="molecule type" value="Genomic_DNA"/>
</dbReference>
<organism evidence="1 2">
    <name type="scientific">Eumeta variegata</name>
    <name type="common">Bagworm moth</name>
    <name type="synonym">Eumeta japonica</name>
    <dbReference type="NCBI Taxonomy" id="151549"/>
    <lineage>
        <taxon>Eukaryota</taxon>
        <taxon>Metazoa</taxon>
        <taxon>Ecdysozoa</taxon>
        <taxon>Arthropoda</taxon>
        <taxon>Hexapoda</taxon>
        <taxon>Insecta</taxon>
        <taxon>Pterygota</taxon>
        <taxon>Neoptera</taxon>
        <taxon>Endopterygota</taxon>
        <taxon>Lepidoptera</taxon>
        <taxon>Glossata</taxon>
        <taxon>Ditrysia</taxon>
        <taxon>Tineoidea</taxon>
        <taxon>Psychidae</taxon>
        <taxon>Oiketicinae</taxon>
        <taxon>Eumeta</taxon>
    </lineage>
</organism>
<dbReference type="Proteomes" id="UP000299102">
    <property type="component" value="Unassembled WGS sequence"/>
</dbReference>
<gene>
    <name evidence="1" type="ORF">EVAR_73947_1</name>
</gene>
<reference evidence="1 2" key="1">
    <citation type="journal article" date="2019" name="Commun. Biol.">
        <title>The bagworm genome reveals a unique fibroin gene that provides high tensile strength.</title>
        <authorList>
            <person name="Kono N."/>
            <person name="Nakamura H."/>
            <person name="Ohtoshi R."/>
            <person name="Tomita M."/>
            <person name="Numata K."/>
            <person name="Arakawa K."/>
        </authorList>
    </citation>
    <scope>NUCLEOTIDE SEQUENCE [LARGE SCALE GENOMIC DNA]</scope>
</reference>